<organism evidence="2 3">
    <name type="scientific">Xylaria hypoxylon</name>
    <dbReference type="NCBI Taxonomy" id="37992"/>
    <lineage>
        <taxon>Eukaryota</taxon>
        <taxon>Fungi</taxon>
        <taxon>Dikarya</taxon>
        <taxon>Ascomycota</taxon>
        <taxon>Pezizomycotina</taxon>
        <taxon>Sordariomycetes</taxon>
        <taxon>Xylariomycetidae</taxon>
        <taxon>Xylariales</taxon>
        <taxon>Xylariaceae</taxon>
        <taxon>Xylaria</taxon>
    </lineage>
</organism>
<keyword evidence="3" id="KW-1185">Reference proteome</keyword>
<proteinExistence type="predicted"/>
<evidence type="ECO:0000313" key="2">
    <source>
        <dbReference type="EMBL" id="TGJ82292.1"/>
    </source>
</evidence>
<accession>A0A4Z0Z0U8</accession>
<dbReference type="Proteomes" id="UP000297716">
    <property type="component" value="Unassembled WGS sequence"/>
</dbReference>
<gene>
    <name evidence="2" type="ORF">E0Z10_g6467</name>
</gene>
<comment type="caution">
    <text evidence="2">The sequence shown here is derived from an EMBL/GenBank/DDBJ whole genome shotgun (WGS) entry which is preliminary data.</text>
</comment>
<feature type="region of interest" description="Disordered" evidence="1">
    <location>
        <begin position="134"/>
        <end position="178"/>
    </location>
</feature>
<evidence type="ECO:0000313" key="3">
    <source>
        <dbReference type="Proteomes" id="UP000297716"/>
    </source>
</evidence>
<sequence length="504" mass="52442">MSHHNNKIFGVPLRLGLRMVVLAAIVACGFAATVPVPVTVKDSVVKATSCLIEAHEQAQNPPDNVYNLNKKQGPYVYGNGAPYPNITSTSGTLTITITSTDVTTMTAPYGTFHGQTGTDSCNYILVSSTADGQTNSVTSSNDIQSSPTLTTNTVRVSSPTSKCTNASTHDDQSSSTQLPMFTTMPHITVTTTILYSVSGSEWFTSTETVTETPHITITKGTTTTLSSAPETSDITITNAYTNPPPVIVTVTVYVSQPSTQTQTGAASSPVSGTDITISEAVTATVLQTVSPVPTRTMTTECTESTMTGSDYVVPVSSSFATVRSTLTITVTSVGLDSSMEVSPGVTTVETGTTMTTVTSKAATTSTDVYTTYKASSVAVNSTLVFTTVATLSATTTHTLYPVRETSFGSVIFVNSTSAITVGIVTASVNVTTEPTPKYTGSTHMSNVHLTGSTATAYPTNATSPISSGANSGKKRPVKVFWGDSDGGCSHTCVILLVMIVSLIL</sequence>
<name>A0A4Z0Z0U8_9PEZI</name>
<protein>
    <submittedName>
        <fullName evidence="2">Uncharacterized protein</fullName>
    </submittedName>
</protein>
<dbReference type="EMBL" id="SKBN01000134">
    <property type="protein sequence ID" value="TGJ82292.1"/>
    <property type="molecule type" value="Genomic_DNA"/>
</dbReference>
<dbReference type="STRING" id="37992.A0A4Z0Z0U8"/>
<dbReference type="AlphaFoldDB" id="A0A4Z0Z0U8"/>
<evidence type="ECO:0000256" key="1">
    <source>
        <dbReference type="SAM" id="MobiDB-lite"/>
    </source>
</evidence>
<reference evidence="2 3" key="1">
    <citation type="submission" date="2019-03" db="EMBL/GenBank/DDBJ databases">
        <title>Draft genome sequence of Xylaria hypoxylon DSM 108379, a ubiquitous saprotrophic-parasitic fungi on hardwood.</title>
        <authorList>
            <person name="Buettner E."/>
            <person name="Leonhardt S."/>
            <person name="Gebauer A.M."/>
            <person name="Liers C."/>
            <person name="Hofrichter M."/>
            <person name="Kellner H."/>
        </authorList>
    </citation>
    <scope>NUCLEOTIDE SEQUENCE [LARGE SCALE GENOMIC DNA]</scope>
    <source>
        <strain evidence="2 3">DSM 108379</strain>
    </source>
</reference>
<dbReference type="OrthoDB" id="4778267at2759"/>